<feature type="domain" description="Janus kinase and microtubule-interacting protein C-terminal" evidence="5">
    <location>
        <begin position="146"/>
        <end position="205"/>
    </location>
</feature>
<evidence type="ECO:0000256" key="3">
    <source>
        <dbReference type="SAM" id="Coils"/>
    </source>
</evidence>
<sequence length="214" mass="25688">MVTLFHPSVSQDDRDTRRFQLKIAELSAVIRKLEDRNSLLSEERNELLKRLRETESQFLPLLDKNKRLSRKNEELALSLRRLDNKLRFVTQENLEMATMRRPSSLNDLDRSHSTSYHGYNQDEREMDFLRLQVVEQQHIIDDLSKERDWLLRYRRQEPVRRRRTFRACRVIETFYGYDEETSMDSDGSSLSFHTDRTPDTEPEEVNIQNLNPDL</sequence>
<dbReference type="PANTHER" id="PTHR18935:SF9">
    <property type="entry name" value="JANUS KINASE AND MICROTUBULE-INTERACTING PROTEIN 3"/>
    <property type="match status" value="1"/>
</dbReference>
<feature type="region of interest" description="Disordered" evidence="4">
    <location>
        <begin position="180"/>
        <end position="214"/>
    </location>
</feature>
<evidence type="ECO:0000256" key="4">
    <source>
        <dbReference type="SAM" id="MobiDB-lite"/>
    </source>
</evidence>
<gene>
    <name evidence="7" type="primary">JAKMIP3_2</name>
    <name evidence="7" type="ORF">CHARACLAT_030600</name>
</gene>
<evidence type="ECO:0000259" key="5">
    <source>
        <dbReference type="Pfam" id="PF16034"/>
    </source>
</evidence>
<protein>
    <submittedName>
        <fullName evidence="7">Janus kinase and microtubule-interacting protein 3</fullName>
    </submittedName>
</protein>
<dbReference type="InterPro" id="IPR031994">
    <property type="entry name" value="JAKMIP_C"/>
</dbReference>
<dbReference type="Pfam" id="PF16034">
    <property type="entry name" value="JAKMIP_CC3"/>
    <property type="match status" value="1"/>
</dbReference>
<name>A0ABU7DZ19_9TELE</name>
<dbReference type="EMBL" id="JAHUTJ010037439">
    <property type="protein sequence ID" value="MED6279058.1"/>
    <property type="molecule type" value="Genomic_DNA"/>
</dbReference>
<dbReference type="InterPro" id="IPR024836">
    <property type="entry name" value="JAKMIP"/>
</dbReference>
<reference evidence="7 8" key="1">
    <citation type="submission" date="2021-06" db="EMBL/GenBank/DDBJ databases">
        <authorList>
            <person name="Palmer J.M."/>
        </authorList>
    </citation>
    <scope>NUCLEOTIDE SEQUENCE [LARGE SCALE GENOMIC DNA]</scope>
    <source>
        <strain evidence="7 8">CL_MEX2019</strain>
        <tissue evidence="7">Muscle</tissue>
    </source>
</reference>
<feature type="coiled-coil region" evidence="3">
    <location>
        <begin position="16"/>
        <end position="92"/>
    </location>
</feature>
<evidence type="ECO:0000313" key="7">
    <source>
        <dbReference type="EMBL" id="MED6279058.1"/>
    </source>
</evidence>
<evidence type="ECO:0000256" key="1">
    <source>
        <dbReference type="ARBA" id="ARBA00005239"/>
    </source>
</evidence>
<keyword evidence="8" id="KW-1185">Reference proteome</keyword>
<evidence type="ECO:0000259" key="6">
    <source>
        <dbReference type="Pfam" id="PF25566"/>
    </source>
</evidence>
<proteinExistence type="inferred from homology"/>
<dbReference type="Proteomes" id="UP001352852">
    <property type="component" value="Unassembled WGS sequence"/>
</dbReference>
<dbReference type="Pfam" id="PF25566">
    <property type="entry name" value="RIMB1_N"/>
    <property type="match status" value="1"/>
</dbReference>
<keyword evidence="7" id="KW-0418">Kinase</keyword>
<dbReference type="InterPro" id="IPR057950">
    <property type="entry name" value="RIMB1/RIM3A-C-like_N"/>
</dbReference>
<organism evidence="7 8">
    <name type="scientific">Characodon lateralis</name>
    <dbReference type="NCBI Taxonomy" id="208331"/>
    <lineage>
        <taxon>Eukaryota</taxon>
        <taxon>Metazoa</taxon>
        <taxon>Chordata</taxon>
        <taxon>Craniata</taxon>
        <taxon>Vertebrata</taxon>
        <taxon>Euteleostomi</taxon>
        <taxon>Actinopterygii</taxon>
        <taxon>Neopterygii</taxon>
        <taxon>Teleostei</taxon>
        <taxon>Neoteleostei</taxon>
        <taxon>Acanthomorphata</taxon>
        <taxon>Ovalentaria</taxon>
        <taxon>Atherinomorphae</taxon>
        <taxon>Cyprinodontiformes</taxon>
        <taxon>Goodeidae</taxon>
        <taxon>Characodon</taxon>
    </lineage>
</organism>
<keyword evidence="2 3" id="KW-0175">Coiled coil</keyword>
<dbReference type="PANTHER" id="PTHR18935">
    <property type="entry name" value="GOLGIN SUBFAMILY A MEMBER 4-LIKE ISOFORM X1"/>
    <property type="match status" value="1"/>
</dbReference>
<keyword evidence="7" id="KW-0808">Transferase</keyword>
<comment type="caution">
    <text evidence="7">The sequence shown here is derived from an EMBL/GenBank/DDBJ whole genome shotgun (WGS) entry which is preliminary data.</text>
</comment>
<accession>A0ABU7DZ19</accession>
<evidence type="ECO:0000256" key="2">
    <source>
        <dbReference type="ARBA" id="ARBA00023054"/>
    </source>
</evidence>
<comment type="similarity">
    <text evidence="1">Belongs to the JAKMIP family.</text>
</comment>
<dbReference type="GO" id="GO:0016301">
    <property type="term" value="F:kinase activity"/>
    <property type="evidence" value="ECO:0007669"/>
    <property type="project" value="UniProtKB-KW"/>
</dbReference>
<feature type="domain" description="RIMB1/RIM3A-C-like N-terminal" evidence="6">
    <location>
        <begin position="21"/>
        <end position="103"/>
    </location>
</feature>
<evidence type="ECO:0000313" key="8">
    <source>
        <dbReference type="Proteomes" id="UP001352852"/>
    </source>
</evidence>